<dbReference type="InterPro" id="IPR006311">
    <property type="entry name" value="TAT_signal"/>
</dbReference>
<dbReference type="KEGG" id="toy:FO059_04075"/>
<protein>
    <submittedName>
        <fullName evidence="1">Uncharacterized protein</fullName>
    </submittedName>
</protein>
<evidence type="ECO:0000313" key="2">
    <source>
        <dbReference type="Proteomes" id="UP000317344"/>
    </source>
</evidence>
<name>A0A516X227_9ACTN</name>
<evidence type="ECO:0000313" key="1">
    <source>
        <dbReference type="EMBL" id="QDQ96671.1"/>
    </source>
</evidence>
<dbReference type="PROSITE" id="PS51318">
    <property type="entry name" value="TAT"/>
    <property type="match status" value="1"/>
</dbReference>
<reference evidence="1 2" key="1">
    <citation type="submission" date="2019-07" db="EMBL/GenBank/DDBJ databases">
        <title>Tomitella cavernea sp. nov., an actinomycete isolated from soil.</title>
        <authorList>
            <person name="Cheng J."/>
        </authorList>
    </citation>
    <scope>NUCLEOTIDE SEQUENCE [LARGE SCALE GENOMIC DNA]</scope>
    <source>
        <strain evidence="1 2">HY188</strain>
    </source>
</reference>
<dbReference type="RefSeq" id="WP_143906587.1">
    <property type="nucleotide sequence ID" value="NZ_CP041765.1"/>
</dbReference>
<dbReference type="AlphaFoldDB" id="A0A516X227"/>
<accession>A0A516X227</accession>
<sequence>MVIGRRDLIVGGAAVVAGGVVAAMASASSFGSDAAAGCQAPVKPRNRPAQPAAIVWDGDGGLHLSAYARPGGLVCVGRANFGDVFTRELAARGATVVVYLDAIIDNSYGRYHQLLLEDSSIGPVVGRWPGGPRANKWGMLTDFRPGSVLQAKFGPVLELIARENPHVSGIFLDDLGTRSWFPGVDFEAMPEMEKADYRAGAIELVRTARRVADRYGLALFVNGTWSADDGGGYPDPGMHGCALVDGGVIEHHGVDEIPFFAEYAASPQWGAGTPRGIGYMWTINDADPATRAAYVAAGIPAFATSQVDRDTVDAPWSTIRDFGLPRRGCPGEPGRRLDAGGW</sequence>
<dbReference type="OrthoDB" id="5174111at2"/>
<gene>
    <name evidence="1" type="ORF">FO059_04075</name>
</gene>
<dbReference type="EMBL" id="CP041765">
    <property type="protein sequence ID" value="QDQ96671.1"/>
    <property type="molecule type" value="Genomic_DNA"/>
</dbReference>
<dbReference type="Proteomes" id="UP000317344">
    <property type="component" value="Chromosome"/>
</dbReference>
<proteinExistence type="predicted"/>
<keyword evidence="2" id="KW-1185">Reference proteome</keyword>
<organism evidence="1 2">
    <name type="scientific">Tomitella fengzijianii</name>
    <dbReference type="NCBI Taxonomy" id="2597660"/>
    <lineage>
        <taxon>Bacteria</taxon>
        <taxon>Bacillati</taxon>
        <taxon>Actinomycetota</taxon>
        <taxon>Actinomycetes</taxon>
        <taxon>Mycobacteriales</taxon>
        <taxon>Tomitella</taxon>
    </lineage>
</organism>
<reference evidence="1 2" key="2">
    <citation type="submission" date="2019-07" db="EMBL/GenBank/DDBJ databases">
        <authorList>
            <person name="Huang Y."/>
        </authorList>
    </citation>
    <scope>NUCLEOTIDE SEQUENCE [LARGE SCALE GENOMIC DNA]</scope>
    <source>
        <strain evidence="1 2">HY188</strain>
    </source>
</reference>